<keyword evidence="5" id="KW-0539">Nucleus</keyword>
<keyword evidence="4" id="KW-0677">Repeat</keyword>
<evidence type="ECO:0000313" key="8">
    <source>
        <dbReference type="EMBL" id="EMP33040.1"/>
    </source>
</evidence>
<evidence type="ECO:0000256" key="5">
    <source>
        <dbReference type="ARBA" id="ARBA00023242"/>
    </source>
</evidence>
<evidence type="ECO:0000256" key="4">
    <source>
        <dbReference type="ARBA" id="ARBA00022737"/>
    </source>
</evidence>
<dbReference type="GO" id="GO:0032040">
    <property type="term" value="C:small-subunit processome"/>
    <property type="evidence" value="ECO:0007669"/>
    <property type="project" value="TreeGrafter"/>
</dbReference>
<organism evidence="8 9">
    <name type="scientific">Chelonia mydas</name>
    <name type="common">Green sea-turtle</name>
    <name type="synonym">Chelonia agassizi</name>
    <dbReference type="NCBI Taxonomy" id="8469"/>
    <lineage>
        <taxon>Eukaryota</taxon>
        <taxon>Metazoa</taxon>
        <taxon>Chordata</taxon>
        <taxon>Craniata</taxon>
        <taxon>Vertebrata</taxon>
        <taxon>Euteleostomi</taxon>
        <taxon>Archelosauria</taxon>
        <taxon>Testudinata</taxon>
        <taxon>Testudines</taxon>
        <taxon>Cryptodira</taxon>
        <taxon>Durocryptodira</taxon>
        <taxon>Americhelydia</taxon>
        <taxon>Chelonioidea</taxon>
        <taxon>Cheloniidae</taxon>
        <taxon>Chelonia</taxon>
    </lineage>
</organism>
<evidence type="ECO:0000256" key="2">
    <source>
        <dbReference type="ARBA" id="ARBA00022552"/>
    </source>
</evidence>
<name>M7BBU4_CHEMY</name>
<evidence type="ECO:0000256" key="7">
    <source>
        <dbReference type="SAM" id="MobiDB-lite"/>
    </source>
</evidence>
<proteinExistence type="inferred from homology"/>
<dbReference type="STRING" id="8469.M7BBU4"/>
<dbReference type="EMBL" id="KB537463">
    <property type="protein sequence ID" value="EMP33040.1"/>
    <property type="molecule type" value="Genomic_DNA"/>
</dbReference>
<dbReference type="GO" id="GO:0006364">
    <property type="term" value="P:rRNA processing"/>
    <property type="evidence" value="ECO:0007669"/>
    <property type="project" value="UniProtKB-KW"/>
</dbReference>
<comment type="similarity">
    <text evidence="6">Belongs to the WD repeat UTP18 family.</text>
</comment>
<gene>
    <name evidence="8" type="ORF">UY3_09822</name>
</gene>
<evidence type="ECO:0000256" key="6">
    <source>
        <dbReference type="ARBA" id="ARBA00025767"/>
    </source>
</evidence>
<feature type="region of interest" description="Disordered" evidence="7">
    <location>
        <begin position="85"/>
        <end position="121"/>
    </location>
</feature>
<dbReference type="InterPro" id="IPR001680">
    <property type="entry name" value="WD40_rpt"/>
</dbReference>
<dbReference type="PANTHER" id="PTHR18359:SF0">
    <property type="entry name" value="U3 SMALL NUCLEOLAR RNA-ASSOCIATED PROTEIN 18 HOMOLOG"/>
    <property type="match status" value="1"/>
</dbReference>
<accession>M7BBU4</accession>
<evidence type="ECO:0000313" key="9">
    <source>
        <dbReference type="Proteomes" id="UP000031443"/>
    </source>
</evidence>
<keyword evidence="2" id="KW-0698">rRNA processing</keyword>
<evidence type="ECO:0000256" key="1">
    <source>
        <dbReference type="ARBA" id="ARBA00004604"/>
    </source>
</evidence>
<dbReference type="AlphaFoldDB" id="M7BBU4"/>
<dbReference type="InterPro" id="IPR036322">
    <property type="entry name" value="WD40_repeat_dom_sf"/>
</dbReference>
<dbReference type="GO" id="GO:0034388">
    <property type="term" value="C:Pwp2p-containing subcomplex of 90S preribosome"/>
    <property type="evidence" value="ECO:0007669"/>
    <property type="project" value="TreeGrafter"/>
</dbReference>
<keyword evidence="3" id="KW-0853">WD repeat</keyword>
<protein>
    <submittedName>
        <fullName evidence="8">U3 small nucleolar RNA-associated protein 18 like protein</fullName>
    </submittedName>
</protein>
<keyword evidence="9" id="KW-1185">Reference proteome</keyword>
<dbReference type="Proteomes" id="UP000031443">
    <property type="component" value="Unassembled WGS sequence"/>
</dbReference>
<comment type="subcellular location">
    <subcellularLocation>
        <location evidence="1">Nucleus</location>
        <location evidence="1">Nucleolus</location>
    </subcellularLocation>
</comment>
<feature type="region of interest" description="Disordered" evidence="7">
    <location>
        <begin position="16"/>
        <end position="39"/>
    </location>
</feature>
<dbReference type="SMART" id="SM00320">
    <property type="entry name" value="WD40"/>
    <property type="match status" value="3"/>
</dbReference>
<evidence type="ECO:0000256" key="3">
    <source>
        <dbReference type="ARBA" id="ARBA00022574"/>
    </source>
</evidence>
<sequence>MGFLKLDVVTGNLLKEDSSDSEVENEAKDNLPPSKKPAWVDDEDETEEIVDMTHRYRKDMMKSDAEKKLTKENLQKRLQEQFQRTMGGVPFWAQKDKKKARKSENDDDSDEDDELLRKTGNFVSASETLPRGILQMKNCLDANNERPSDAKLRTVQFHPSAQVVMTAGLDRSISLFQVDGKTNPKIQSIHLESFPVYKAHFSADGEQVIATGTRSKLFYVYDMMSGNIIPVQQIRGMQEKFIRKFEVSPDGSFLLLTGTSGYLHLLAMKTKELIGSMKINGKAVASAFSPDSSKIYTNSVILVLLGKLFTMCSCSGVVNVYTHDVCLRETNPKPVKAIMNLVTAATSLTFNPTTEILAVASSAADDAVKLVHIPSLTVFSNFPVFRRKLIYLAQSMDFSPRSGFFSIGNNKGKALLYRCVLN</sequence>
<dbReference type="InterPro" id="IPR045161">
    <property type="entry name" value="Utp18"/>
</dbReference>
<dbReference type="PANTHER" id="PTHR18359">
    <property type="entry name" value="WD-REPEAT PROTEIN-RELATED"/>
    <property type="match status" value="1"/>
</dbReference>
<dbReference type="SUPFAM" id="SSF50978">
    <property type="entry name" value="WD40 repeat-like"/>
    <property type="match status" value="1"/>
</dbReference>
<dbReference type="Gene3D" id="2.130.10.10">
    <property type="entry name" value="YVTN repeat-like/Quinoprotein amine dehydrogenase"/>
    <property type="match status" value="2"/>
</dbReference>
<dbReference type="InterPro" id="IPR015943">
    <property type="entry name" value="WD40/YVTN_repeat-like_dom_sf"/>
</dbReference>
<feature type="compositionally biased region" description="Acidic residues" evidence="7">
    <location>
        <begin position="105"/>
        <end position="114"/>
    </location>
</feature>
<reference evidence="9" key="1">
    <citation type="journal article" date="2013" name="Nat. Genet.">
        <title>The draft genomes of soft-shell turtle and green sea turtle yield insights into the development and evolution of the turtle-specific body plan.</title>
        <authorList>
            <person name="Wang Z."/>
            <person name="Pascual-Anaya J."/>
            <person name="Zadissa A."/>
            <person name="Li W."/>
            <person name="Niimura Y."/>
            <person name="Huang Z."/>
            <person name="Li C."/>
            <person name="White S."/>
            <person name="Xiong Z."/>
            <person name="Fang D."/>
            <person name="Wang B."/>
            <person name="Ming Y."/>
            <person name="Chen Y."/>
            <person name="Zheng Y."/>
            <person name="Kuraku S."/>
            <person name="Pignatelli M."/>
            <person name="Herrero J."/>
            <person name="Beal K."/>
            <person name="Nozawa M."/>
            <person name="Li Q."/>
            <person name="Wang J."/>
            <person name="Zhang H."/>
            <person name="Yu L."/>
            <person name="Shigenobu S."/>
            <person name="Wang J."/>
            <person name="Liu J."/>
            <person name="Flicek P."/>
            <person name="Searle S."/>
            <person name="Wang J."/>
            <person name="Kuratani S."/>
            <person name="Yin Y."/>
            <person name="Aken B."/>
            <person name="Zhang G."/>
            <person name="Irie N."/>
        </authorList>
    </citation>
    <scope>NUCLEOTIDE SEQUENCE [LARGE SCALE GENOMIC DNA]</scope>
</reference>